<dbReference type="InterPro" id="IPR017871">
    <property type="entry name" value="ABC_transporter-like_CS"/>
</dbReference>
<keyword evidence="3" id="KW-0547">Nucleotide-binding</keyword>
<dbReference type="InterPro" id="IPR050319">
    <property type="entry name" value="ABC_transp_ATP-bind"/>
</dbReference>
<keyword evidence="4 6" id="KW-0067">ATP-binding</keyword>
<dbReference type="InterPro" id="IPR003439">
    <property type="entry name" value="ABC_transporter-like_ATP-bd"/>
</dbReference>
<evidence type="ECO:0000256" key="2">
    <source>
        <dbReference type="ARBA" id="ARBA00022448"/>
    </source>
</evidence>
<dbReference type="GO" id="GO:0016887">
    <property type="term" value="F:ATP hydrolysis activity"/>
    <property type="evidence" value="ECO:0007669"/>
    <property type="project" value="InterPro"/>
</dbReference>
<reference evidence="6 7" key="1">
    <citation type="submission" date="2019-08" db="EMBL/GenBank/DDBJ databases">
        <title>In-depth cultivation of the pig gut microbiome towards novel bacterial diversity and tailored functional studies.</title>
        <authorList>
            <person name="Wylensek D."/>
            <person name="Hitch T.C.A."/>
            <person name="Clavel T."/>
        </authorList>
    </citation>
    <scope>NUCLEOTIDE SEQUENCE [LARGE SCALE GENOMIC DNA]</scope>
    <source>
        <strain evidence="6 7">WCA-380-WT-3A</strain>
    </source>
</reference>
<evidence type="ECO:0000313" key="7">
    <source>
        <dbReference type="Proteomes" id="UP000466104"/>
    </source>
</evidence>
<dbReference type="PROSITE" id="PS50893">
    <property type="entry name" value="ABC_TRANSPORTER_2"/>
    <property type="match status" value="1"/>
</dbReference>
<keyword evidence="2" id="KW-0813">Transport</keyword>
<accession>A0A7K0J627</accession>
<dbReference type="SUPFAM" id="SSF52540">
    <property type="entry name" value="P-loop containing nucleoside triphosphate hydrolases"/>
    <property type="match status" value="1"/>
</dbReference>
<dbReference type="PANTHER" id="PTHR43776:SF7">
    <property type="entry name" value="D,D-DIPEPTIDE TRANSPORT ATP-BINDING PROTEIN DDPF-RELATED"/>
    <property type="match status" value="1"/>
</dbReference>
<dbReference type="AlphaFoldDB" id="A0A7K0J627"/>
<evidence type="ECO:0000256" key="3">
    <source>
        <dbReference type="ARBA" id="ARBA00022741"/>
    </source>
</evidence>
<proteinExistence type="inferred from homology"/>
<evidence type="ECO:0000256" key="1">
    <source>
        <dbReference type="ARBA" id="ARBA00005417"/>
    </source>
</evidence>
<dbReference type="Proteomes" id="UP000466104">
    <property type="component" value="Unassembled WGS sequence"/>
</dbReference>
<dbReference type="EMBL" id="VUMG01000002">
    <property type="protein sequence ID" value="MSS45390.1"/>
    <property type="molecule type" value="Genomic_DNA"/>
</dbReference>
<evidence type="ECO:0000259" key="5">
    <source>
        <dbReference type="PROSITE" id="PS50893"/>
    </source>
</evidence>
<protein>
    <submittedName>
        <fullName evidence="6">ABC transporter ATP-binding protein</fullName>
    </submittedName>
</protein>
<dbReference type="InterPro" id="IPR027417">
    <property type="entry name" value="P-loop_NTPase"/>
</dbReference>
<name>A0A7K0J627_9ACTN</name>
<evidence type="ECO:0000256" key="4">
    <source>
        <dbReference type="ARBA" id="ARBA00022840"/>
    </source>
</evidence>
<dbReference type="GO" id="GO:0055085">
    <property type="term" value="P:transmembrane transport"/>
    <property type="evidence" value="ECO:0007669"/>
    <property type="project" value="UniProtKB-ARBA"/>
</dbReference>
<comment type="similarity">
    <text evidence="1">Belongs to the ABC transporter superfamily.</text>
</comment>
<gene>
    <name evidence="6" type="ORF">FYJ43_04905</name>
</gene>
<feature type="domain" description="ABC transporter" evidence="5">
    <location>
        <begin position="5"/>
        <end position="248"/>
    </location>
</feature>
<dbReference type="GO" id="GO:0005524">
    <property type="term" value="F:ATP binding"/>
    <property type="evidence" value="ECO:0007669"/>
    <property type="project" value="UniProtKB-KW"/>
</dbReference>
<dbReference type="SMART" id="SM00382">
    <property type="entry name" value="AAA"/>
    <property type="match status" value="1"/>
</dbReference>
<dbReference type="InterPro" id="IPR003593">
    <property type="entry name" value="AAA+_ATPase"/>
</dbReference>
<dbReference type="PROSITE" id="PS00211">
    <property type="entry name" value="ABC_TRANSPORTER_1"/>
    <property type="match status" value="1"/>
</dbReference>
<organism evidence="6 7">
    <name type="scientific">Cutibacterium porci</name>
    <dbReference type="NCBI Taxonomy" id="2605781"/>
    <lineage>
        <taxon>Bacteria</taxon>
        <taxon>Bacillati</taxon>
        <taxon>Actinomycetota</taxon>
        <taxon>Actinomycetes</taxon>
        <taxon>Propionibacteriales</taxon>
        <taxon>Propionibacteriaceae</taxon>
        <taxon>Cutibacterium</taxon>
    </lineage>
</organism>
<dbReference type="Gene3D" id="3.40.50.300">
    <property type="entry name" value="P-loop containing nucleotide triphosphate hydrolases"/>
    <property type="match status" value="1"/>
</dbReference>
<dbReference type="Pfam" id="PF00005">
    <property type="entry name" value="ABC_tran"/>
    <property type="match status" value="1"/>
</dbReference>
<dbReference type="PANTHER" id="PTHR43776">
    <property type="entry name" value="TRANSPORT ATP-BINDING PROTEIN"/>
    <property type="match status" value="1"/>
</dbReference>
<dbReference type="CDD" id="cd03257">
    <property type="entry name" value="ABC_NikE_OppD_transporters"/>
    <property type="match status" value="1"/>
</dbReference>
<dbReference type="RefSeq" id="WP_154562562.1">
    <property type="nucleotide sequence ID" value="NZ_VUMG01000002.1"/>
</dbReference>
<keyword evidence="7" id="KW-1185">Reference proteome</keyword>
<comment type="caution">
    <text evidence="6">The sequence shown here is derived from an EMBL/GenBank/DDBJ whole genome shotgun (WGS) entry which is preliminary data.</text>
</comment>
<sequence>MTTQIEVEDLHLRLGSAKRGTHALDGVSLHVGQGERLGLVGESGAGKSTLLKVMMALLQPDSGAVRFRGKPLTDTDAIRELRRSAAMVFQDPRSSLDPRMSVGRAITEPLRSPVARRTTRQQRKDRLAKVMVDVGLEPDAACRFPHEFSGGQRQRIAIARALITDPDILFADEPVSALDVSVRAQVLNLLNDLVRERGLTMVFVSHDLGVVRHLCDTVAVMSRGRVVEQGRLTDVYRDPQHEVTRELLRAIPRIRLDDSTH</sequence>
<evidence type="ECO:0000313" key="6">
    <source>
        <dbReference type="EMBL" id="MSS45390.1"/>
    </source>
</evidence>